<dbReference type="PANTHER" id="PTHR13466">
    <property type="entry name" value="TEX2 PROTEIN-RELATED"/>
    <property type="match status" value="1"/>
</dbReference>
<feature type="compositionally biased region" description="Low complexity" evidence="9">
    <location>
        <begin position="668"/>
        <end position="686"/>
    </location>
</feature>
<evidence type="ECO:0000256" key="9">
    <source>
        <dbReference type="SAM" id="MobiDB-lite"/>
    </source>
</evidence>
<dbReference type="Pfam" id="PF15413">
    <property type="entry name" value="PH_11"/>
    <property type="match status" value="1"/>
</dbReference>
<feature type="region of interest" description="Disordered" evidence="9">
    <location>
        <begin position="483"/>
        <end position="715"/>
    </location>
</feature>
<evidence type="ECO:0000256" key="6">
    <source>
        <dbReference type="ARBA" id="ARBA00023055"/>
    </source>
</evidence>
<comment type="subcellular location">
    <subcellularLocation>
        <location evidence="1">Endoplasmic reticulum membrane</location>
    </subcellularLocation>
</comment>
<feature type="compositionally biased region" description="Basic and acidic residues" evidence="9">
    <location>
        <begin position="934"/>
        <end position="950"/>
    </location>
</feature>
<feature type="compositionally biased region" description="Basic and acidic residues" evidence="9">
    <location>
        <begin position="41"/>
        <end position="57"/>
    </location>
</feature>
<dbReference type="InterPro" id="IPR031468">
    <property type="entry name" value="SMP_LBD"/>
</dbReference>
<dbReference type="EMBL" id="ML977343">
    <property type="protein sequence ID" value="KAF2109269.1"/>
    <property type="molecule type" value="Genomic_DNA"/>
</dbReference>
<feature type="compositionally biased region" description="Polar residues" evidence="9">
    <location>
        <begin position="729"/>
        <end position="738"/>
    </location>
</feature>
<dbReference type="AlphaFoldDB" id="A0A6A5YPV2"/>
<sequence>MSWSGFLAAYVLGGLTFLPLVLVAVFLHAYLTLPDRTAATRPDDAKTSEPGPVRHPEFATSDLENLPPELKRRPHVPDVAAGYFAVCREYVPGGINGKPPERTTPAGSVVAAESPSVYQSMYRSIFDRNKTMSPTIDAANGKSKKARNVFYVVLRLGYLMLYDDSEQLEVRHVISLAHYDVDIYAGGRLIPEGELWIKRNCIRLSQKVQLQSNNSDPKPFYLFSENCSEKEDFYHAMLQSQDHSDSSARTPPQPLGFDAPDLIKLVQQLHTSEENMHTRWINALIGRVFLAMYKTHEVENFIRNKITKKIARVPKPALISSVSLRKVDMGHLPPFITNPRLRELTVDGDLMVEADVSYKGEFRIEISAIARIELGQRFKAREVTLVLATILKKLEGHLLLRVKPPPSNRLWITFETPPKMELSLEPIVSSRQITYGVVLRAIESRIREVVSETLVLPNWDDMPFSDTGLYPFRGGIWADNAKEEPTDTRSEMDAPQHDRKSQDLDEDDTDLPMLSSKDNTKSMPDLTARRRPSSTKSAATVGAIADTDGVGVSTATDVRPRAKPRAMRSGSFASAASPVVSTDPANASKTESDMRDGQDAASMMMAVSSSQPTSPVETPVGSPTQPLSIHQARRSTSPAAMRSLEDDLEQKLETIAGETADPSASLNPSSASVDSSGSSTTTTPQTKPKHTSSLSLPRNTFGSAEKRQTINQSINSATAAAKKWFANRQAAQTSNSPGSPVFGAAFAHPQHSPTSSESGSNNRKSVLNLPVDSSAEPSPVLGSPANPVFGRGQPLPPPGTPLPPPSKSRNSGWSVPAAATFANLTKRKPVAQKGPTSHSELNSPRDPSPSSTPDTALSARIQGIEGPKPTADSVPTTRRKSSARSGEMPPPLPARRKRMSSTGTGSRKAAPDEGLLVVAAPPADTSAPTSPVVEHPEENYENGDRTGVEHMDEEDSDGIEGKLPHSGHDEDEGVFASMDIDEKVA</sequence>
<evidence type="ECO:0000256" key="4">
    <source>
        <dbReference type="ARBA" id="ARBA00022824"/>
    </source>
</evidence>
<feature type="compositionally biased region" description="Low complexity" evidence="9">
    <location>
        <begin position="600"/>
        <end position="610"/>
    </location>
</feature>
<evidence type="ECO:0000256" key="2">
    <source>
        <dbReference type="ARBA" id="ARBA00022448"/>
    </source>
</evidence>
<evidence type="ECO:0000256" key="8">
    <source>
        <dbReference type="ARBA" id="ARBA00023136"/>
    </source>
</evidence>
<evidence type="ECO:0000256" key="1">
    <source>
        <dbReference type="ARBA" id="ARBA00004586"/>
    </source>
</evidence>
<dbReference type="GO" id="GO:1990456">
    <property type="term" value="P:mitochondrion-endoplasmic reticulum membrane tethering"/>
    <property type="evidence" value="ECO:0007669"/>
    <property type="project" value="TreeGrafter"/>
</dbReference>
<dbReference type="GO" id="GO:0005789">
    <property type="term" value="C:endoplasmic reticulum membrane"/>
    <property type="evidence" value="ECO:0007669"/>
    <property type="project" value="UniProtKB-SubCell"/>
</dbReference>
<dbReference type="GO" id="GO:0032865">
    <property type="term" value="C:ERMES complex"/>
    <property type="evidence" value="ECO:0007669"/>
    <property type="project" value="TreeGrafter"/>
</dbReference>
<feature type="compositionally biased region" description="Basic and acidic residues" evidence="9">
    <location>
        <begin position="483"/>
        <end position="503"/>
    </location>
</feature>
<feature type="compositionally biased region" description="Low complexity" evidence="9">
    <location>
        <begin position="919"/>
        <end position="931"/>
    </location>
</feature>
<keyword evidence="5 10" id="KW-1133">Transmembrane helix</keyword>
<proteinExistence type="predicted"/>
<evidence type="ECO:0000313" key="12">
    <source>
        <dbReference type="EMBL" id="KAF2109269.1"/>
    </source>
</evidence>
<evidence type="ECO:0000313" key="13">
    <source>
        <dbReference type="Proteomes" id="UP000799770"/>
    </source>
</evidence>
<keyword evidence="7" id="KW-0446">Lipid-binding</keyword>
<evidence type="ECO:0000256" key="7">
    <source>
        <dbReference type="ARBA" id="ARBA00023121"/>
    </source>
</evidence>
<feature type="compositionally biased region" description="Basic and acidic residues" evidence="9">
    <location>
        <begin position="643"/>
        <end position="652"/>
    </location>
</feature>
<keyword evidence="6" id="KW-0445">Lipid transport</keyword>
<dbReference type="CDD" id="cd21675">
    <property type="entry name" value="SMP_TEX2"/>
    <property type="match status" value="1"/>
</dbReference>
<organism evidence="12 13">
    <name type="scientific">Lophiotrema nucula</name>
    <dbReference type="NCBI Taxonomy" id="690887"/>
    <lineage>
        <taxon>Eukaryota</taxon>
        <taxon>Fungi</taxon>
        <taxon>Dikarya</taxon>
        <taxon>Ascomycota</taxon>
        <taxon>Pezizomycotina</taxon>
        <taxon>Dothideomycetes</taxon>
        <taxon>Pleosporomycetidae</taxon>
        <taxon>Pleosporales</taxon>
        <taxon>Lophiotremataceae</taxon>
        <taxon>Lophiotrema</taxon>
    </lineage>
</organism>
<dbReference type="GO" id="GO:0008289">
    <property type="term" value="F:lipid binding"/>
    <property type="evidence" value="ECO:0007669"/>
    <property type="project" value="UniProtKB-KW"/>
</dbReference>
<evidence type="ECO:0000256" key="5">
    <source>
        <dbReference type="ARBA" id="ARBA00022989"/>
    </source>
</evidence>
<reference evidence="12" key="1">
    <citation type="journal article" date="2020" name="Stud. Mycol.">
        <title>101 Dothideomycetes genomes: a test case for predicting lifestyles and emergence of pathogens.</title>
        <authorList>
            <person name="Haridas S."/>
            <person name="Albert R."/>
            <person name="Binder M."/>
            <person name="Bloem J."/>
            <person name="Labutti K."/>
            <person name="Salamov A."/>
            <person name="Andreopoulos B."/>
            <person name="Baker S."/>
            <person name="Barry K."/>
            <person name="Bills G."/>
            <person name="Bluhm B."/>
            <person name="Cannon C."/>
            <person name="Castanera R."/>
            <person name="Culley D."/>
            <person name="Daum C."/>
            <person name="Ezra D."/>
            <person name="Gonzalez J."/>
            <person name="Henrissat B."/>
            <person name="Kuo A."/>
            <person name="Liang C."/>
            <person name="Lipzen A."/>
            <person name="Lutzoni F."/>
            <person name="Magnuson J."/>
            <person name="Mondo S."/>
            <person name="Nolan M."/>
            <person name="Ohm R."/>
            <person name="Pangilinan J."/>
            <person name="Park H.-J."/>
            <person name="Ramirez L."/>
            <person name="Alfaro M."/>
            <person name="Sun H."/>
            <person name="Tritt A."/>
            <person name="Yoshinaga Y."/>
            <person name="Zwiers L.-H."/>
            <person name="Turgeon B."/>
            <person name="Goodwin S."/>
            <person name="Spatafora J."/>
            <person name="Crous P."/>
            <person name="Grigoriev I."/>
        </authorList>
    </citation>
    <scope>NUCLEOTIDE SEQUENCE</scope>
    <source>
        <strain evidence="12">CBS 627.86</strain>
    </source>
</reference>
<name>A0A6A5YPV2_9PLEO</name>
<accession>A0A6A5YPV2</accession>
<keyword evidence="4" id="KW-0256">Endoplasmic reticulum</keyword>
<protein>
    <recommendedName>
        <fullName evidence="11">SMP-LTD domain-containing protein</fullName>
    </recommendedName>
</protein>
<dbReference type="OrthoDB" id="26740at2759"/>
<keyword evidence="8 10" id="KW-0472">Membrane</keyword>
<gene>
    <name evidence="12" type="ORF">BDV96DRAFT_503236</name>
</gene>
<feature type="transmembrane region" description="Helical" evidence="10">
    <location>
        <begin position="7"/>
        <end position="31"/>
    </location>
</feature>
<evidence type="ECO:0000256" key="10">
    <source>
        <dbReference type="SAM" id="Phobius"/>
    </source>
</evidence>
<keyword evidence="13" id="KW-1185">Reference proteome</keyword>
<feature type="compositionally biased region" description="Polar residues" evidence="9">
    <location>
        <begin position="751"/>
        <end position="765"/>
    </location>
</feature>
<feature type="compositionally biased region" description="Basic and acidic residues" evidence="9">
    <location>
        <begin position="959"/>
        <end position="968"/>
    </location>
</feature>
<evidence type="ECO:0000259" key="11">
    <source>
        <dbReference type="PROSITE" id="PS51847"/>
    </source>
</evidence>
<evidence type="ECO:0000256" key="3">
    <source>
        <dbReference type="ARBA" id="ARBA00022692"/>
    </source>
</evidence>
<feature type="region of interest" description="Disordered" evidence="9">
    <location>
        <begin position="39"/>
        <end position="71"/>
    </location>
</feature>
<feature type="domain" description="SMP-LTD" evidence="11">
    <location>
        <begin position="272"/>
        <end position="465"/>
    </location>
</feature>
<feature type="compositionally biased region" description="Polar residues" evidence="9">
    <location>
        <begin position="611"/>
        <end position="638"/>
    </location>
</feature>
<keyword evidence="2" id="KW-0813">Transport</keyword>
<feature type="compositionally biased region" description="Polar residues" evidence="9">
    <location>
        <begin position="571"/>
        <end position="589"/>
    </location>
</feature>
<feature type="compositionally biased region" description="Pro residues" evidence="9">
    <location>
        <begin position="794"/>
        <end position="806"/>
    </location>
</feature>
<feature type="compositionally biased region" description="Low complexity" evidence="9">
    <location>
        <begin position="844"/>
        <end position="855"/>
    </location>
</feature>
<dbReference type="GO" id="GO:0015914">
    <property type="term" value="P:phospholipid transport"/>
    <property type="evidence" value="ECO:0007669"/>
    <property type="project" value="TreeGrafter"/>
</dbReference>
<dbReference type="Proteomes" id="UP000799770">
    <property type="component" value="Unassembled WGS sequence"/>
</dbReference>
<dbReference type="PROSITE" id="PS51847">
    <property type="entry name" value="SMP"/>
    <property type="match status" value="1"/>
</dbReference>
<feature type="region of interest" description="Disordered" evidence="9">
    <location>
        <begin position="728"/>
        <end position="985"/>
    </location>
</feature>
<dbReference type="PANTHER" id="PTHR13466:SF19">
    <property type="entry name" value="NUCLEUS-VACUOLE JUNCTION PROTEIN 2"/>
    <property type="match status" value="1"/>
</dbReference>
<keyword evidence="3 10" id="KW-0812">Transmembrane</keyword>